<comment type="caution">
    <text evidence="1">The sequence shown here is derived from an EMBL/GenBank/DDBJ whole genome shotgun (WGS) entry which is preliminary data.</text>
</comment>
<dbReference type="Proteomes" id="UP001060085">
    <property type="component" value="Linkage Group LG06"/>
</dbReference>
<keyword evidence="2" id="KW-1185">Reference proteome</keyword>
<proteinExistence type="predicted"/>
<evidence type="ECO:0000313" key="1">
    <source>
        <dbReference type="EMBL" id="KAI5657924.1"/>
    </source>
</evidence>
<evidence type="ECO:0000313" key="2">
    <source>
        <dbReference type="Proteomes" id="UP001060085"/>
    </source>
</evidence>
<dbReference type="EMBL" id="CM044706">
    <property type="protein sequence ID" value="KAI5657924.1"/>
    <property type="molecule type" value="Genomic_DNA"/>
</dbReference>
<accession>A0ACC0AAT0</accession>
<gene>
    <name evidence="1" type="ORF">M9H77_26717</name>
</gene>
<sequence>MNPQEKHEKKGIVMNNASIESIVVGFGLDSALFYIRHDKCLRMFVENVGYVSSFPDTFMENHNDFVSSSQLLSFVSGQELLLKDLENHMETYHEFIKFGSLENSTRKFLANFRQIPGNFLRNFGRIQTGQENKKIFVVVDKENQVWIPPSEEDRLRDRNPIDFCKIKKTTQTGLGASSSQSVDDDDDDDEVNHSYNPLDD</sequence>
<name>A0ACC0AAT0_CATRO</name>
<protein>
    <submittedName>
        <fullName evidence="1">Uncharacterized protein</fullName>
    </submittedName>
</protein>
<reference evidence="2" key="1">
    <citation type="journal article" date="2023" name="Nat. Plants">
        <title>Single-cell RNA sequencing provides a high-resolution roadmap for understanding the multicellular compartmentation of specialized metabolism.</title>
        <authorList>
            <person name="Sun S."/>
            <person name="Shen X."/>
            <person name="Li Y."/>
            <person name="Li Y."/>
            <person name="Wang S."/>
            <person name="Li R."/>
            <person name="Zhang H."/>
            <person name="Shen G."/>
            <person name="Guo B."/>
            <person name="Wei J."/>
            <person name="Xu J."/>
            <person name="St-Pierre B."/>
            <person name="Chen S."/>
            <person name="Sun C."/>
        </authorList>
    </citation>
    <scope>NUCLEOTIDE SEQUENCE [LARGE SCALE GENOMIC DNA]</scope>
</reference>
<organism evidence="1 2">
    <name type="scientific">Catharanthus roseus</name>
    <name type="common">Madagascar periwinkle</name>
    <name type="synonym">Vinca rosea</name>
    <dbReference type="NCBI Taxonomy" id="4058"/>
    <lineage>
        <taxon>Eukaryota</taxon>
        <taxon>Viridiplantae</taxon>
        <taxon>Streptophyta</taxon>
        <taxon>Embryophyta</taxon>
        <taxon>Tracheophyta</taxon>
        <taxon>Spermatophyta</taxon>
        <taxon>Magnoliopsida</taxon>
        <taxon>eudicotyledons</taxon>
        <taxon>Gunneridae</taxon>
        <taxon>Pentapetalae</taxon>
        <taxon>asterids</taxon>
        <taxon>lamiids</taxon>
        <taxon>Gentianales</taxon>
        <taxon>Apocynaceae</taxon>
        <taxon>Rauvolfioideae</taxon>
        <taxon>Vinceae</taxon>
        <taxon>Catharanthinae</taxon>
        <taxon>Catharanthus</taxon>
    </lineage>
</organism>